<dbReference type="EMBL" id="JAJBZT010000003">
    <property type="protein sequence ID" value="MCB6183120.1"/>
    <property type="molecule type" value="Genomic_DNA"/>
</dbReference>
<keyword evidence="1" id="KW-0472">Membrane</keyword>
<organism evidence="2 3">
    <name type="scientific">Leeia speluncae</name>
    <dbReference type="NCBI Taxonomy" id="2884804"/>
    <lineage>
        <taxon>Bacteria</taxon>
        <taxon>Pseudomonadati</taxon>
        <taxon>Pseudomonadota</taxon>
        <taxon>Betaproteobacteria</taxon>
        <taxon>Neisseriales</taxon>
        <taxon>Leeiaceae</taxon>
        <taxon>Leeia</taxon>
    </lineage>
</organism>
<evidence type="ECO:0000256" key="1">
    <source>
        <dbReference type="SAM" id="Phobius"/>
    </source>
</evidence>
<feature type="transmembrane region" description="Helical" evidence="1">
    <location>
        <begin position="29"/>
        <end position="46"/>
    </location>
</feature>
<evidence type="ECO:0000313" key="2">
    <source>
        <dbReference type="EMBL" id="MCB6183120.1"/>
    </source>
</evidence>
<keyword evidence="1" id="KW-0812">Transmembrane</keyword>
<gene>
    <name evidence="2" type="ORF">LIN78_06140</name>
</gene>
<proteinExistence type="predicted"/>
<keyword evidence="3" id="KW-1185">Reference proteome</keyword>
<accession>A0ABS8D4J3</accession>
<evidence type="ECO:0000313" key="3">
    <source>
        <dbReference type="Proteomes" id="UP001165395"/>
    </source>
</evidence>
<protein>
    <submittedName>
        <fullName evidence="2">Uncharacterized protein</fullName>
    </submittedName>
</protein>
<comment type="caution">
    <text evidence="2">The sequence shown here is derived from an EMBL/GenBank/DDBJ whole genome shotgun (WGS) entry which is preliminary data.</text>
</comment>
<reference evidence="2" key="1">
    <citation type="submission" date="2021-10" db="EMBL/GenBank/DDBJ databases">
        <title>The complete genome sequence of Leeia sp. TBRC 13508.</title>
        <authorList>
            <person name="Charoenyingcharoen P."/>
            <person name="Yukphan P."/>
        </authorList>
    </citation>
    <scope>NUCLEOTIDE SEQUENCE</scope>
    <source>
        <strain evidence="2">TBRC 13508</strain>
    </source>
</reference>
<name>A0ABS8D4J3_9NEIS</name>
<sequence length="110" mass="12562">MNVNEEQIPVNGTVVETNDPMLAELEKRLAASILLKLVMGAIIFWLSSGFDQYGWARFSQLFAFLGIALASWALIWFVRLMLDKRKMSNYEAIAWSDIPAFAAMRRKCGW</sequence>
<feature type="transmembrane region" description="Helical" evidence="1">
    <location>
        <begin position="58"/>
        <end position="78"/>
    </location>
</feature>
<dbReference type="Proteomes" id="UP001165395">
    <property type="component" value="Unassembled WGS sequence"/>
</dbReference>
<dbReference type="RefSeq" id="WP_227179583.1">
    <property type="nucleotide sequence ID" value="NZ_JAJBZT010000003.1"/>
</dbReference>
<keyword evidence="1" id="KW-1133">Transmembrane helix</keyword>